<dbReference type="GO" id="GO:0060003">
    <property type="term" value="P:copper ion export"/>
    <property type="evidence" value="ECO:0007669"/>
    <property type="project" value="TreeGrafter"/>
</dbReference>
<protein>
    <recommendedName>
        <fullName evidence="6">Peptidoglycan binding protein</fullName>
    </recommendedName>
</protein>
<dbReference type="Gene3D" id="1.10.101.10">
    <property type="entry name" value="PGBD-like superfamily/PGBD"/>
    <property type="match status" value="1"/>
</dbReference>
<feature type="transmembrane region" description="Helical" evidence="3">
    <location>
        <begin position="21"/>
        <end position="39"/>
    </location>
</feature>
<organism evidence="4 5">
    <name type="scientific">Catellatospora coxensis</name>
    <dbReference type="NCBI Taxonomy" id="310354"/>
    <lineage>
        <taxon>Bacteria</taxon>
        <taxon>Bacillati</taxon>
        <taxon>Actinomycetota</taxon>
        <taxon>Actinomycetes</taxon>
        <taxon>Micromonosporales</taxon>
        <taxon>Micromonosporaceae</taxon>
        <taxon>Catellatospora</taxon>
    </lineage>
</organism>
<feature type="coiled-coil region" evidence="2">
    <location>
        <begin position="199"/>
        <end position="226"/>
    </location>
</feature>
<dbReference type="Proteomes" id="UP000630887">
    <property type="component" value="Unassembled WGS sequence"/>
</dbReference>
<dbReference type="PANTHER" id="PTHR30097:SF4">
    <property type="entry name" value="SLR6042 PROTEIN"/>
    <property type="match status" value="1"/>
</dbReference>
<name>A0A8J3L9M2_9ACTN</name>
<keyword evidence="3" id="KW-1133">Transmembrane helix</keyword>
<dbReference type="InterPro" id="IPR051909">
    <property type="entry name" value="MFP_Cation_Efflux"/>
</dbReference>
<evidence type="ECO:0000313" key="5">
    <source>
        <dbReference type="Proteomes" id="UP000630887"/>
    </source>
</evidence>
<keyword evidence="1" id="KW-0813">Transport</keyword>
<evidence type="ECO:0000256" key="1">
    <source>
        <dbReference type="ARBA" id="ARBA00022448"/>
    </source>
</evidence>
<comment type="caution">
    <text evidence="4">The sequence shown here is derived from an EMBL/GenBank/DDBJ whole genome shotgun (WGS) entry which is preliminary data.</text>
</comment>
<dbReference type="GO" id="GO:0015679">
    <property type="term" value="P:plasma membrane copper ion transport"/>
    <property type="evidence" value="ECO:0007669"/>
    <property type="project" value="TreeGrafter"/>
</dbReference>
<dbReference type="InterPro" id="IPR036366">
    <property type="entry name" value="PGBDSf"/>
</dbReference>
<evidence type="ECO:0000256" key="3">
    <source>
        <dbReference type="SAM" id="Phobius"/>
    </source>
</evidence>
<evidence type="ECO:0008006" key="6">
    <source>
        <dbReference type="Google" id="ProtNLM"/>
    </source>
</evidence>
<dbReference type="GO" id="GO:0030313">
    <property type="term" value="C:cell envelope"/>
    <property type="evidence" value="ECO:0007669"/>
    <property type="project" value="TreeGrafter"/>
</dbReference>
<accession>A0A8J3L9M2</accession>
<keyword evidence="3" id="KW-0472">Membrane</keyword>
<dbReference type="PANTHER" id="PTHR30097">
    <property type="entry name" value="CATION EFFLUX SYSTEM PROTEIN CUSB"/>
    <property type="match status" value="1"/>
</dbReference>
<gene>
    <name evidence="4" type="ORF">Cco03nite_54900</name>
</gene>
<reference evidence="4 5" key="1">
    <citation type="submission" date="2021-01" db="EMBL/GenBank/DDBJ databases">
        <title>Whole genome shotgun sequence of Catellatospora coxensis NBRC 107359.</title>
        <authorList>
            <person name="Komaki H."/>
            <person name="Tamura T."/>
        </authorList>
    </citation>
    <scope>NUCLEOTIDE SEQUENCE [LARGE SCALE GENOMIC DNA]</scope>
    <source>
        <strain evidence="4 5">NBRC 107359</strain>
    </source>
</reference>
<keyword evidence="2" id="KW-0175">Coiled coil</keyword>
<sequence>MAEEDHEHEPSAGRRRRRGPSGLTVLVAVTAVILAGGVLSQRWVRSPQQVAAEAAPPPPTVLTAAVEHRVLKDTVVLRGVVVAGGRFEVSPSPREGGRAVVTGVRVRAGQTFPAGAVLLEVSGRPLIALPGSIPVYRDLRPGSTGRDVTQLQKALTGLGHRVTDPAGRFGAGTQRALRELYREVGYEVGTTGADDERAVAAQAEAVRHAERLVQEAEATLAALLRTAPSPASSSSDPQDPVAQARTALRYAGEDLAAARQALVALQARSGPMLPAGEVVFLPAFPGRVEALTARVGEEVRPPLVTVSSGALVVQASLNPAQSKLVREGMPVEITSEVLGVSATGQVDKVGDLTQDESGARSHPLVVRPTGTALPESFAGQDVRLAVEAASSSGPVLVVPLSALFAAPDGQTSVVRQVAGGTERVAVTVGVSGQGYAAVTAVAGQLAPGDLVVVGAA</sequence>
<keyword evidence="3" id="KW-0812">Transmembrane</keyword>
<dbReference type="AlphaFoldDB" id="A0A8J3L9M2"/>
<dbReference type="RefSeq" id="WP_203695201.1">
    <property type="nucleotide sequence ID" value="NZ_BONI01000053.1"/>
</dbReference>
<evidence type="ECO:0000313" key="4">
    <source>
        <dbReference type="EMBL" id="GIG08790.1"/>
    </source>
</evidence>
<dbReference type="EMBL" id="BONI01000053">
    <property type="protein sequence ID" value="GIG08790.1"/>
    <property type="molecule type" value="Genomic_DNA"/>
</dbReference>
<keyword evidence="5" id="KW-1185">Reference proteome</keyword>
<proteinExistence type="predicted"/>
<evidence type="ECO:0000256" key="2">
    <source>
        <dbReference type="SAM" id="Coils"/>
    </source>
</evidence>
<dbReference type="Gene3D" id="2.40.420.20">
    <property type="match status" value="1"/>
</dbReference>
<dbReference type="InterPro" id="IPR036365">
    <property type="entry name" value="PGBD-like_sf"/>
</dbReference>
<dbReference type="SUPFAM" id="SSF47090">
    <property type="entry name" value="PGBD-like"/>
    <property type="match status" value="1"/>
</dbReference>